<name>A0ABD3RUH5_9LAMI</name>
<evidence type="ECO:0000313" key="2">
    <source>
        <dbReference type="EMBL" id="KAL3813210.1"/>
    </source>
</evidence>
<reference evidence="2 3" key="1">
    <citation type="submission" date="2024-12" db="EMBL/GenBank/DDBJ databases">
        <title>The unique morphological basis and parallel evolutionary history of personate flowers in Penstemon.</title>
        <authorList>
            <person name="Depatie T.H."/>
            <person name="Wessinger C.A."/>
        </authorList>
    </citation>
    <scope>NUCLEOTIDE SEQUENCE [LARGE SCALE GENOMIC DNA]</scope>
    <source>
        <strain evidence="2">WTNN_2</strain>
        <tissue evidence="2">Leaf</tissue>
    </source>
</reference>
<organism evidence="2 3">
    <name type="scientific">Penstemon smallii</name>
    <dbReference type="NCBI Taxonomy" id="265156"/>
    <lineage>
        <taxon>Eukaryota</taxon>
        <taxon>Viridiplantae</taxon>
        <taxon>Streptophyta</taxon>
        <taxon>Embryophyta</taxon>
        <taxon>Tracheophyta</taxon>
        <taxon>Spermatophyta</taxon>
        <taxon>Magnoliopsida</taxon>
        <taxon>eudicotyledons</taxon>
        <taxon>Gunneridae</taxon>
        <taxon>Pentapetalae</taxon>
        <taxon>asterids</taxon>
        <taxon>lamiids</taxon>
        <taxon>Lamiales</taxon>
        <taxon>Plantaginaceae</taxon>
        <taxon>Cheloneae</taxon>
        <taxon>Penstemon</taxon>
    </lineage>
</organism>
<accession>A0ABD3RUH5</accession>
<comment type="caution">
    <text evidence="2">The sequence shown here is derived from an EMBL/GenBank/DDBJ whole genome shotgun (WGS) entry which is preliminary data.</text>
</comment>
<dbReference type="Proteomes" id="UP001634393">
    <property type="component" value="Unassembled WGS sequence"/>
</dbReference>
<evidence type="ECO:0000313" key="3">
    <source>
        <dbReference type="Proteomes" id="UP001634393"/>
    </source>
</evidence>
<protein>
    <submittedName>
        <fullName evidence="2">Uncharacterized protein</fullName>
    </submittedName>
</protein>
<dbReference type="PANTHER" id="PTHR36410:SF1">
    <property type="entry name" value="EXPRESSED PROTEIN"/>
    <property type="match status" value="1"/>
</dbReference>
<gene>
    <name evidence="2" type="ORF">ACJIZ3_014478</name>
</gene>
<dbReference type="AlphaFoldDB" id="A0ABD3RUH5"/>
<evidence type="ECO:0000256" key="1">
    <source>
        <dbReference type="SAM" id="MobiDB-lite"/>
    </source>
</evidence>
<keyword evidence="3" id="KW-1185">Reference proteome</keyword>
<dbReference type="PANTHER" id="PTHR36410">
    <property type="entry name" value="EXPRESSED PROTEIN"/>
    <property type="match status" value="1"/>
</dbReference>
<proteinExistence type="predicted"/>
<feature type="compositionally biased region" description="Polar residues" evidence="1">
    <location>
        <begin position="38"/>
        <end position="63"/>
    </location>
</feature>
<feature type="region of interest" description="Disordered" evidence="1">
    <location>
        <begin position="38"/>
        <end position="127"/>
    </location>
</feature>
<dbReference type="EMBL" id="JBJXBP010000008">
    <property type="protein sequence ID" value="KAL3813210.1"/>
    <property type="molecule type" value="Genomic_DNA"/>
</dbReference>
<sequence length="127" mass="13821">MFNAFRSVRTNTPLCFSPSLPNQITGKIPAGVRFAKTVSGSNQPDLSNKMDQNQESVSKTGDMSSFGEGYATRSDEEGFGGIYGGNQSLSKEDEDKIVHGNALEYDESQGSEVKEKETARNQKKMAT</sequence>